<gene>
    <name evidence="1" type="ORF">BTN50_1081</name>
</gene>
<evidence type="ECO:0000313" key="1">
    <source>
        <dbReference type="EMBL" id="ATF09579.1"/>
    </source>
</evidence>
<protein>
    <submittedName>
        <fullName evidence="1">Uncharacterized protein</fullName>
    </submittedName>
</protein>
<dbReference type="Proteomes" id="UP000218160">
    <property type="component" value="Chromosome 1"/>
</dbReference>
<dbReference type="EMBL" id="CP020660">
    <property type="protein sequence ID" value="ATF09579.1"/>
    <property type="molecule type" value="Genomic_DNA"/>
</dbReference>
<dbReference type="AlphaFoldDB" id="A0A291B992"/>
<evidence type="ECO:0000313" key="2">
    <source>
        <dbReference type="Proteomes" id="UP000218160"/>
    </source>
</evidence>
<dbReference type="KEGG" id="elux:BTN50_1081"/>
<accession>A0A291B992</accession>
<keyword evidence="2" id="KW-1185">Reference proteome</keyword>
<name>A0A291B992_9GAMM</name>
<organism evidence="1 2">
    <name type="scientific">Candidatus Enterovibrio altilux</name>
    <dbReference type="NCBI Taxonomy" id="1927128"/>
    <lineage>
        <taxon>Bacteria</taxon>
        <taxon>Pseudomonadati</taxon>
        <taxon>Pseudomonadota</taxon>
        <taxon>Gammaproteobacteria</taxon>
        <taxon>Vibrionales</taxon>
        <taxon>Vibrionaceae</taxon>
        <taxon>Enterovibrio</taxon>
    </lineage>
</organism>
<reference evidence="2" key="1">
    <citation type="submission" date="2017-04" db="EMBL/GenBank/DDBJ databases">
        <title>Genome evolution of the luminous symbionts of deep sea anglerfish.</title>
        <authorList>
            <person name="Hendry T.A."/>
        </authorList>
    </citation>
    <scope>NUCLEOTIDE SEQUENCE [LARGE SCALE GENOMIC DNA]</scope>
</reference>
<sequence>MKTGLMNPGRFLNGIKNMHLTMRLVVMAKSLNERGLP</sequence>
<proteinExistence type="predicted"/>